<keyword evidence="4" id="KW-1185">Reference proteome</keyword>
<evidence type="ECO:0000313" key="3">
    <source>
        <dbReference type="EMBL" id="MBF0635731.1"/>
    </source>
</evidence>
<dbReference type="InterPro" id="IPR029057">
    <property type="entry name" value="PRTase-like"/>
</dbReference>
<organism evidence="3 4">
    <name type="scientific">Prosthecochloris ethylica</name>
    <dbReference type="NCBI Taxonomy" id="2743976"/>
    <lineage>
        <taxon>Bacteria</taxon>
        <taxon>Pseudomonadati</taxon>
        <taxon>Chlorobiota</taxon>
        <taxon>Chlorobiia</taxon>
        <taxon>Chlorobiales</taxon>
        <taxon>Chlorobiaceae</taxon>
        <taxon>Prosthecochloris</taxon>
    </lineage>
</organism>
<accession>A0ABR9XNX7</accession>
<dbReference type="PANTHER" id="PTHR47505">
    <property type="entry name" value="DNA UTILIZATION PROTEIN YHGH"/>
    <property type="match status" value="1"/>
</dbReference>
<sequence>MMRARERFLRQALHLFYPDACVSCGTLLQYSEEMICSRCLQEFDAFSTVDASTAAVTKVFRAHHPSVSPPVRAAVLYRFHHHDRLQGVLHDMKYLGVYRIAWYFGRAIARYGAGAFSNDLPEMVMPVPLHPLRIAERTYNQSALIAQSLAGELGLPLCSDALIRRVYTSSQTGLTAAERHANLRGAFEVHGSALSGHVLLVDDVMTTGSTIAEAMSALRSSGVDRVSLAIVALAARSRT</sequence>
<dbReference type="SUPFAM" id="SSF53271">
    <property type="entry name" value="PRTase-like"/>
    <property type="match status" value="1"/>
</dbReference>
<evidence type="ECO:0000259" key="2">
    <source>
        <dbReference type="Pfam" id="PF00156"/>
    </source>
</evidence>
<dbReference type="Gene3D" id="3.40.50.2020">
    <property type="match status" value="1"/>
</dbReference>
<dbReference type="PANTHER" id="PTHR47505:SF1">
    <property type="entry name" value="DNA UTILIZATION PROTEIN YHGH"/>
    <property type="match status" value="1"/>
</dbReference>
<dbReference type="Proteomes" id="UP000619838">
    <property type="component" value="Unassembled WGS sequence"/>
</dbReference>
<feature type="domain" description="Phosphoribosyltransferase" evidence="2">
    <location>
        <begin position="142"/>
        <end position="233"/>
    </location>
</feature>
<comment type="similarity">
    <text evidence="1">Belongs to the ComF/GntX family.</text>
</comment>
<comment type="caution">
    <text evidence="3">The sequence shown here is derived from an EMBL/GenBank/DDBJ whole genome shotgun (WGS) entry which is preliminary data.</text>
</comment>
<name>A0ABR9XNX7_9CHLB</name>
<dbReference type="Pfam" id="PF00156">
    <property type="entry name" value="Pribosyltran"/>
    <property type="match status" value="1"/>
</dbReference>
<proteinExistence type="inferred from homology"/>
<evidence type="ECO:0000313" key="4">
    <source>
        <dbReference type="Proteomes" id="UP000619838"/>
    </source>
</evidence>
<dbReference type="InterPro" id="IPR051910">
    <property type="entry name" value="ComF/GntX_DNA_util-trans"/>
</dbReference>
<reference evidence="3 4" key="1">
    <citation type="journal article" date="2020" name="Microorganisms">
        <title>Simultaneous Genome Sequencing of Prosthecochloris ethylica and Desulfuromonas acetoxidans within a Syntrophic Mixture Reveals Unique Pili and Protein Interactions.</title>
        <authorList>
            <person name="Kyndt J.A."/>
            <person name="Van Beeumen J.J."/>
            <person name="Meyer T.E."/>
        </authorList>
    </citation>
    <scope>NUCLEOTIDE SEQUENCE [LARGE SCALE GENOMIC DNA]</scope>
    <source>
        <strain evidence="3 4">N3</strain>
    </source>
</reference>
<dbReference type="CDD" id="cd06223">
    <property type="entry name" value="PRTases_typeI"/>
    <property type="match status" value="1"/>
</dbReference>
<protein>
    <submittedName>
        <fullName evidence="3">ComF family protein</fullName>
    </submittedName>
</protein>
<dbReference type="RefSeq" id="WP_175186919.1">
    <property type="nucleotide sequence ID" value="NZ_JABVZQ010000002.1"/>
</dbReference>
<gene>
    <name evidence="3" type="ORF">INT08_00855</name>
</gene>
<evidence type="ECO:0000256" key="1">
    <source>
        <dbReference type="ARBA" id="ARBA00008007"/>
    </source>
</evidence>
<dbReference type="EMBL" id="JADGII010000001">
    <property type="protein sequence ID" value="MBF0635731.1"/>
    <property type="molecule type" value="Genomic_DNA"/>
</dbReference>
<dbReference type="InterPro" id="IPR000836">
    <property type="entry name" value="PRTase_dom"/>
</dbReference>